<organism evidence="7">
    <name type="scientific">Caldilineaceae bacterium SB0661_bin_32</name>
    <dbReference type="NCBI Taxonomy" id="2605255"/>
    <lineage>
        <taxon>Bacteria</taxon>
        <taxon>Bacillati</taxon>
        <taxon>Chloroflexota</taxon>
        <taxon>Caldilineae</taxon>
        <taxon>Caldilineales</taxon>
        <taxon>Caldilineaceae</taxon>
    </lineage>
</organism>
<reference evidence="7" key="1">
    <citation type="submission" date="2019-09" db="EMBL/GenBank/DDBJ databases">
        <title>Characterisation of the sponge microbiome using genome-centric metagenomics.</title>
        <authorList>
            <person name="Engelberts J.P."/>
            <person name="Robbins S.J."/>
            <person name="De Goeij J.M."/>
            <person name="Aranda M."/>
            <person name="Bell S.C."/>
            <person name="Webster N.S."/>
        </authorList>
    </citation>
    <scope>NUCLEOTIDE SEQUENCE</scope>
    <source>
        <strain evidence="7">SB0661_bin_32</strain>
    </source>
</reference>
<sequence>MRATFLHMADCHLGYRQYNSRERQNDFTRAYLDIIETAIERKVDFVLLAGDLFERRAIDPITLSHAITGLERLKEAGIPCLAVEGNHELAYYRDSIGWVRFLAERELLTLLNPQFEGEKVGLPPYDGRQGAYVAPVPGLRVYGMRYYGSAAAPVVERVAEALAAADRQGVEYTIFMAHAGVERVLDHQGGALSHRALAPLRPHVDYLALGHFHKPFEFDDWIYNPGSPETNSLAEAAWPERGYYLVEVDTEREPKHRPALHANPRRPFERLFFKVDACETPADLVEGCRGHVERQRRQFRGKEPVVELRLSGVLPFDRGALDLKLLEQIVEEQYQPLLCFVRDDTRAAEFAVGTDQHLGRRELERQIIASLLERDNRFRDRSGAWTELTLAIKQSAVNGASADAILEELARGEARVLRGEETPC</sequence>
<dbReference type="InterPro" id="IPR041796">
    <property type="entry name" value="Mre11_N"/>
</dbReference>
<dbReference type="InterPro" id="IPR004843">
    <property type="entry name" value="Calcineurin-like_PHP"/>
</dbReference>
<keyword evidence="5 7" id="KW-0269">Exonuclease</keyword>
<dbReference type="InterPro" id="IPR050535">
    <property type="entry name" value="DNA_Repair-Maintenance_Comp"/>
</dbReference>
<dbReference type="PANTHER" id="PTHR30337:SF0">
    <property type="entry name" value="NUCLEASE SBCCD SUBUNIT D"/>
    <property type="match status" value="1"/>
</dbReference>
<gene>
    <name evidence="7" type="ORF">F4X14_18350</name>
</gene>
<comment type="caution">
    <text evidence="7">The sequence shown here is derived from an EMBL/GenBank/DDBJ whole genome shotgun (WGS) entry which is preliminary data.</text>
</comment>
<keyword evidence="3" id="KW-0540">Nuclease</keyword>
<feature type="domain" description="Calcineurin-like phosphoesterase" evidence="6">
    <location>
        <begin position="4"/>
        <end position="215"/>
    </location>
</feature>
<protein>
    <recommendedName>
        <fullName evidence="2">Nuclease SbcCD subunit D</fullName>
    </recommendedName>
</protein>
<dbReference type="Pfam" id="PF00149">
    <property type="entry name" value="Metallophos"/>
    <property type="match status" value="1"/>
</dbReference>
<evidence type="ECO:0000259" key="6">
    <source>
        <dbReference type="Pfam" id="PF00149"/>
    </source>
</evidence>
<accession>A0A6B1DBD3</accession>
<dbReference type="InterPro" id="IPR029052">
    <property type="entry name" value="Metallo-depent_PP-like"/>
</dbReference>
<name>A0A6B1DBD3_9CHLR</name>
<dbReference type="SUPFAM" id="SSF56300">
    <property type="entry name" value="Metallo-dependent phosphatases"/>
    <property type="match status" value="1"/>
</dbReference>
<dbReference type="CDD" id="cd00840">
    <property type="entry name" value="MPP_Mre11_N"/>
    <property type="match status" value="1"/>
</dbReference>
<evidence type="ECO:0000256" key="2">
    <source>
        <dbReference type="ARBA" id="ARBA00013365"/>
    </source>
</evidence>
<evidence type="ECO:0000256" key="1">
    <source>
        <dbReference type="ARBA" id="ARBA00010555"/>
    </source>
</evidence>
<keyword evidence="4" id="KW-0378">Hydrolase</keyword>
<evidence type="ECO:0000256" key="3">
    <source>
        <dbReference type="ARBA" id="ARBA00022722"/>
    </source>
</evidence>
<dbReference type="AlphaFoldDB" id="A0A6B1DBD3"/>
<dbReference type="GO" id="GO:0004527">
    <property type="term" value="F:exonuclease activity"/>
    <property type="evidence" value="ECO:0007669"/>
    <property type="project" value="UniProtKB-KW"/>
</dbReference>
<evidence type="ECO:0000256" key="5">
    <source>
        <dbReference type="ARBA" id="ARBA00022839"/>
    </source>
</evidence>
<comment type="similarity">
    <text evidence="1">Belongs to the SbcD family.</text>
</comment>
<dbReference type="Gene3D" id="3.60.21.10">
    <property type="match status" value="1"/>
</dbReference>
<evidence type="ECO:0000256" key="4">
    <source>
        <dbReference type="ARBA" id="ARBA00022801"/>
    </source>
</evidence>
<proteinExistence type="inferred from homology"/>
<evidence type="ECO:0000313" key="7">
    <source>
        <dbReference type="EMBL" id="MYC96926.1"/>
    </source>
</evidence>
<dbReference type="PANTHER" id="PTHR30337">
    <property type="entry name" value="COMPONENT OF ATP-DEPENDENT DSDNA EXONUCLEASE"/>
    <property type="match status" value="1"/>
</dbReference>
<dbReference type="EMBL" id="VXMH01000100">
    <property type="protein sequence ID" value="MYC96926.1"/>
    <property type="molecule type" value="Genomic_DNA"/>
</dbReference>